<evidence type="ECO:0000259" key="2">
    <source>
        <dbReference type="PROSITE" id="PS50089"/>
    </source>
</evidence>
<evidence type="ECO:0000313" key="4">
    <source>
        <dbReference type="Proteomes" id="UP001162131"/>
    </source>
</evidence>
<protein>
    <recommendedName>
        <fullName evidence="2">RING-type domain-containing protein</fullName>
    </recommendedName>
</protein>
<dbReference type="PROSITE" id="PS50089">
    <property type="entry name" value="ZF_RING_2"/>
    <property type="match status" value="1"/>
</dbReference>
<keyword evidence="1" id="KW-0863">Zinc-finger</keyword>
<evidence type="ECO:0000256" key="1">
    <source>
        <dbReference type="PROSITE-ProRule" id="PRU00175"/>
    </source>
</evidence>
<dbReference type="AlphaFoldDB" id="A0AAU9J6E4"/>
<proteinExistence type="predicted"/>
<reference evidence="3" key="1">
    <citation type="submission" date="2021-09" db="EMBL/GenBank/DDBJ databases">
        <authorList>
            <consortium name="AG Swart"/>
            <person name="Singh M."/>
            <person name="Singh A."/>
            <person name="Seah K."/>
            <person name="Emmerich C."/>
        </authorList>
    </citation>
    <scope>NUCLEOTIDE SEQUENCE</scope>
    <source>
        <strain evidence="3">ATCC30299</strain>
    </source>
</reference>
<dbReference type="InterPro" id="IPR013083">
    <property type="entry name" value="Znf_RING/FYVE/PHD"/>
</dbReference>
<accession>A0AAU9J6E4</accession>
<name>A0AAU9J6E4_9CILI</name>
<dbReference type="EMBL" id="CAJZBQ010000027">
    <property type="protein sequence ID" value="CAG9320775.1"/>
    <property type="molecule type" value="Genomic_DNA"/>
</dbReference>
<keyword evidence="1" id="KW-0479">Metal-binding</keyword>
<dbReference type="SUPFAM" id="SSF57850">
    <property type="entry name" value="RING/U-box"/>
    <property type="match status" value="1"/>
</dbReference>
<dbReference type="Gene3D" id="3.30.40.10">
    <property type="entry name" value="Zinc/RING finger domain, C3HC4 (zinc finger)"/>
    <property type="match status" value="1"/>
</dbReference>
<dbReference type="Proteomes" id="UP001162131">
    <property type="component" value="Unassembled WGS sequence"/>
</dbReference>
<keyword evidence="4" id="KW-1185">Reference proteome</keyword>
<dbReference type="InterPro" id="IPR001841">
    <property type="entry name" value="Znf_RING"/>
</dbReference>
<organism evidence="3 4">
    <name type="scientific">Blepharisma stoltei</name>
    <dbReference type="NCBI Taxonomy" id="1481888"/>
    <lineage>
        <taxon>Eukaryota</taxon>
        <taxon>Sar</taxon>
        <taxon>Alveolata</taxon>
        <taxon>Ciliophora</taxon>
        <taxon>Postciliodesmatophora</taxon>
        <taxon>Heterotrichea</taxon>
        <taxon>Heterotrichida</taxon>
        <taxon>Blepharismidae</taxon>
        <taxon>Blepharisma</taxon>
    </lineage>
</organism>
<feature type="domain" description="RING-type" evidence="2">
    <location>
        <begin position="92"/>
        <end position="135"/>
    </location>
</feature>
<keyword evidence="1" id="KW-0862">Zinc</keyword>
<evidence type="ECO:0000313" key="3">
    <source>
        <dbReference type="EMBL" id="CAG9320775.1"/>
    </source>
</evidence>
<gene>
    <name evidence="3" type="ORF">BSTOLATCC_MIC27355</name>
</gene>
<comment type="caution">
    <text evidence="3">The sequence shown here is derived from an EMBL/GenBank/DDBJ whole genome shotgun (WGS) entry which is preliminary data.</text>
</comment>
<dbReference type="GO" id="GO:0008270">
    <property type="term" value="F:zinc ion binding"/>
    <property type="evidence" value="ECO:0007669"/>
    <property type="project" value="UniProtKB-KW"/>
</dbReference>
<sequence length="214" mass="24009">MGAGRCCFCTSTKLASNPIIARRQETNANTTQTQVTQVHGSQRTNNLPPVHPGSRPPTILKVLIDTKVSPDDIKSADFTPAATQNISYPYTCPICFKFYSHILVTKCCKNYICHFCAKHLQAKMVNFEIACPHCKSNPVVLTDVDLNDPVKKYSDSPYGTHRSTNDRNKWVPILQMVREDSSDTEPADELRTLSFTREFTEAEEFLSKSCSRSV</sequence>